<evidence type="ECO:0000313" key="4">
    <source>
        <dbReference type="EMBL" id="QQE73196.1"/>
    </source>
</evidence>
<proteinExistence type="predicted"/>
<dbReference type="PANTHER" id="PTHR32071">
    <property type="entry name" value="TRANSCRIPTIONAL REGULATORY PROTEIN"/>
    <property type="match status" value="1"/>
</dbReference>
<dbReference type="InterPro" id="IPR002078">
    <property type="entry name" value="Sigma_54_int"/>
</dbReference>
<dbReference type="Proteomes" id="UP000677234">
    <property type="component" value="Chromosome"/>
</dbReference>
<dbReference type="Gene3D" id="3.40.50.300">
    <property type="entry name" value="P-loop containing nucleotide triphosphate hydrolases"/>
    <property type="match status" value="1"/>
</dbReference>
<dbReference type="PROSITE" id="PS50045">
    <property type="entry name" value="SIGMA54_INTERACT_4"/>
    <property type="match status" value="1"/>
</dbReference>
<dbReference type="EMBL" id="CP066308">
    <property type="protein sequence ID" value="QQE73196.1"/>
    <property type="molecule type" value="Genomic_DNA"/>
</dbReference>
<dbReference type="PANTHER" id="PTHR32071:SF38">
    <property type="entry name" value="PSP OPERON TRANSCRIPTIONAL ACTIVATOR"/>
    <property type="match status" value="1"/>
</dbReference>
<dbReference type="Proteomes" id="UP000595847">
    <property type="component" value="Chromosome"/>
</dbReference>
<evidence type="ECO:0000313" key="7">
    <source>
        <dbReference type="Proteomes" id="UP000677234"/>
    </source>
</evidence>
<organism evidence="4 6">
    <name type="scientific">Brevibacillus composti</name>
    <dbReference type="NCBI Taxonomy" id="2796470"/>
    <lineage>
        <taxon>Bacteria</taxon>
        <taxon>Bacillati</taxon>
        <taxon>Bacillota</taxon>
        <taxon>Bacilli</taxon>
        <taxon>Bacillales</taxon>
        <taxon>Paenibacillaceae</taxon>
        <taxon>Brevibacillus</taxon>
    </lineage>
</organism>
<sequence>MYEERLYELICENSAVVDITDEEQFYRFSTSFMAQELNIPRSIASSTLNKLYGTGELTKINTRPVYYLSRTQLEMRFHVDHIPALFSSVDQLSAFLQQNHERKDTFSAIIGHDKSLKTQIKQCKAAAYYPGTGLPLLISGPTGTGKSILAKHMHTFCLQKKLIMENAPFITCNCADYADNPELLTGVLFGYVKGAFTGADHDRVGILELDEAHRLSSSGQEKLFIFMDQGIFNRLGEGSKNRRSKVRLIFSTTERPKDVFLETLLRRIPIHIHMPALEERSREEIVHLICHCLSNESRMLGRDLIVGQEFFKVLLHHKFEGNIGELKNAIKYACAQAYLLFCEQDADDVIAVQCSDLPDKIVNASNRNRHSNGWEWKLAPERIRISKNFRYEKIQRLVEKQATSRHVQTAYEHVYHAYLFAANQQADQTAAGMEKKLKQYMDVLVEEQKSIGSNIQLSVLDATITHILDNFLSAWDVALPNHVRHFLSLHFFRRMNFMNMDNAISGNESKRFEAFLQVSFRKCIL</sequence>
<dbReference type="Gene3D" id="1.10.8.60">
    <property type="match status" value="1"/>
</dbReference>
<keyword evidence="7" id="KW-1185">Reference proteome</keyword>
<accession>A0A7T5EIG6</accession>
<dbReference type="GO" id="GO:0006355">
    <property type="term" value="P:regulation of DNA-templated transcription"/>
    <property type="evidence" value="ECO:0007669"/>
    <property type="project" value="InterPro"/>
</dbReference>
<keyword evidence="2" id="KW-0067">ATP-binding</keyword>
<dbReference type="GO" id="GO:0005524">
    <property type="term" value="F:ATP binding"/>
    <property type="evidence" value="ECO:0007669"/>
    <property type="project" value="UniProtKB-KW"/>
</dbReference>
<feature type="domain" description="Sigma-54 factor interaction" evidence="3">
    <location>
        <begin position="109"/>
        <end position="335"/>
    </location>
</feature>
<evidence type="ECO:0000313" key="6">
    <source>
        <dbReference type="Proteomes" id="UP000595847"/>
    </source>
</evidence>
<evidence type="ECO:0000313" key="5">
    <source>
        <dbReference type="EMBL" id="QUO40277.1"/>
    </source>
</evidence>
<keyword evidence="1" id="KW-0547">Nucleotide-binding</keyword>
<dbReference type="KEGG" id="bcop:JD108_14940"/>
<reference evidence="4 6" key="1">
    <citation type="submission" date="2020-12" db="EMBL/GenBank/DDBJ databases">
        <title>strain FJAT-54423T represents a novel species of the genus Brevibacillus.</title>
        <authorList>
            <person name="Tang R."/>
        </authorList>
    </citation>
    <scope>NUCLEOTIDE SEQUENCE [LARGE SCALE GENOMIC DNA]</scope>
    <source>
        <strain evidence="4 6">FJAT-54423</strain>
    </source>
</reference>
<dbReference type="SMART" id="SM00382">
    <property type="entry name" value="AAA"/>
    <property type="match status" value="1"/>
</dbReference>
<evidence type="ECO:0000259" key="3">
    <source>
        <dbReference type="PROSITE" id="PS50045"/>
    </source>
</evidence>
<evidence type="ECO:0000256" key="2">
    <source>
        <dbReference type="ARBA" id="ARBA00022840"/>
    </source>
</evidence>
<dbReference type="Pfam" id="PF25601">
    <property type="entry name" value="AAA_lid_14"/>
    <property type="match status" value="1"/>
</dbReference>
<dbReference type="CDD" id="cd00009">
    <property type="entry name" value="AAA"/>
    <property type="match status" value="1"/>
</dbReference>
<reference evidence="5" key="2">
    <citation type="submission" date="2021-04" db="EMBL/GenBank/DDBJ databases">
        <title>Brevibacillus composti FJAT-54423, complete genome.</title>
        <authorList>
            <person name="Tang R."/>
        </authorList>
    </citation>
    <scope>NUCLEOTIDE SEQUENCE</scope>
    <source>
        <strain evidence="5">FJAT-54424</strain>
    </source>
</reference>
<protein>
    <submittedName>
        <fullName evidence="4">Sigma 54-interacting transcriptional regulator</fullName>
    </submittedName>
</protein>
<gene>
    <name evidence="4" type="ORF">JD108_14940</name>
    <name evidence="5" type="ORF">KDJ56_14885</name>
</gene>
<dbReference type="InterPro" id="IPR058031">
    <property type="entry name" value="AAA_lid_NorR"/>
</dbReference>
<evidence type="ECO:0000256" key="1">
    <source>
        <dbReference type="ARBA" id="ARBA00022741"/>
    </source>
</evidence>
<dbReference type="EMBL" id="CP073708">
    <property type="protein sequence ID" value="QUO40277.1"/>
    <property type="molecule type" value="Genomic_DNA"/>
</dbReference>
<dbReference type="SUPFAM" id="SSF52540">
    <property type="entry name" value="P-loop containing nucleoside triphosphate hydrolases"/>
    <property type="match status" value="1"/>
</dbReference>
<dbReference type="Pfam" id="PF00158">
    <property type="entry name" value="Sigma54_activat"/>
    <property type="match status" value="1"/>
</dbReference>
<dbReference type="RefSeq" id="WP_198826825.1">
    <property type="nucleotide sequence ID" value="NZ_CP066308.1"/>
</dbReference>
<name>A0A7T5EIG6_9BACL</name>
<dbReference type="InterPro" id="IPR027417">
    <property type="entry name" value="P-loop_NTPase"/>
</dbReference>
<dbReference type="InterPro" id="IPR003593">
    <property type="entry name" value="AAA+_ATPase"/>
</dbReference>
<dbReference type="AlphaFoldDB" id="A0A7T5EIG6"/>